<keyword evidence="7" id="KW-1185">Reference proteome</keyword>
<evidence type="ECO:0000256" key="3">
    <source>
        <dbReference type="PROSITE-ProRule" id="PRU00023"/>
    </source>
</evidence>
<dbReference type="Pfam" id="PF13637">
    <property type="entry name" value="Ank_4"/>
    <property type="match status" value="1"/>
</dbReference>
<dbReference type="Proteomes" id="UP001286313">
    <property type="component" value="Unassembled WGS sequence"/>
</dbReference>
<evidence type="ECO:0008006" key="8">
    <source>
        <dbReference type="Google" id="ProtNLM"/>
    </source>
</evidence>
<feature type="transmembrane region" description="Helical" evidence="5">
    <location>
        <begin position="1023"/>
        <end position="1044"/>
    </location>
</feature>
<dbReference type="PROSITE" id="PS50088">
    <property type="entry name" value="ANK_REPEAT"/>
    <property type="match status" value="9"/>
</dbReference>
<keyword evidence="5" id="KW-0472">Membrane</keyword>
<comment type="caution">
    <text evidence="6">The sequence shown here is derived from an EMBL/GenBank/DDBJ whole genome shotgun (WGS) entry which is preliminary data.</text>
</comment>
<dbReference type="AlphaFoldDB" id="A0AAE1FSP0"/>
<name>A0AAE1FSP0_PETCI</name>
<reference evidence="6" key="1">
    <citation type="submission" date="2023-10" db="EMBL/GenBank/DDBJ databases">
        <title>Genome assemblies of two species of porcelain crab, Petrolisthes cinctipes and Petrolisthes manimaculis (Anomura: Porcellanidae).</title>
        <authorList>
            <person name="Angst P."/>
        </authorList>
    </citation>
    <scope>NUCLEOTIDE SEQUENCE</scope>
    <source>
        <strain evidence="6">PB745_01</strain>
        <tissue evidence="6">Gill</tissue>
    </source>
</reference>
<accession>A0AAE1FSP0</accession>
<keyword evidence="5" id="KW-0812">Transmembrane</keyword>
<keyword evidence="5" id="KW-1133">Transmembrane helix</keyword>
<keyword evidence="1" id="KW-0677">Repeat</keyword>
<feature type="transmembrane region" description="Helical" evidence="5">
    <location>
        <begin position="982"/>
        <end position="1003"/>
    </location>
</feature>
<dbReference type="Gene3D" id="1.25.40.20">
    <property type="entry name" value="Ankyrin repeat-containing domain"/>
    <property type="match status" value="6"/>
</dbReference>
<dbReference type="SUPFAM" id="SSF48403">
    <property type="entry name" value="Ankyrin repeat"/>
    <property type="match status" value="2"/>
</dbReference>
<evidence type="ECO:0000256" key="1">
    <source>
        <dbReference type="ARBA" id="ARBA00022737"/>
    </source>
</evidence>
<feature type="transmembrane region" description="Helical" evidence="5">
    <location>
        <begin position="1049"/>
        <end position="1066"/>
    </location>
</feature>
<organism evidence="6 7">
    <name type="scientific">Petrolisthes cinctipes</name>
    <name type="common">Flat porcelain crab</name>
    <dbReference type="NCBI Taxonomy" id="88211"/>
    <lineage>
        <taxon>Eukaryota</taxon>
        <taxon>Metazoa</taxon>
        <taxon>Ecdysozoa</taxon>
        <taxon>Arthropoda</taxon>
        <taxon>Crustacea</taxon>
        <taxon>Multicrustacea</taxon>
        <taxon>Malacostraca</taxon>
        <taxon>Eumalacostraca</taxon>
        <taxon>Eucarida</taxon>
        <taxon>Decapoda</taxon>
        <taxon>Pleocyemata</taxon>
        <taxon>Anomura</taxon>
        <taxon>Galatheoidea</taxon>
        <taxon>Porcellanidae</taxon>
        <taxon>Petrolisthes</taxon>
    </lineage>
</organism>
<evidence type="ECO:0000256" key="2">
    <source>
        <dbReference type="ARBA" id="ARBA00023043"/>
    </source>
</evidence>
<dbReference type="PANTHER" id="PTHR24198:SF165">
    <property type="entry name" value="ANKYRIN REPEAT-CONTAINING PROTEIN-RELATED"/>
    <property type="match status" value="1"/>
</dbReference>
<evidence type="ECO:0000313" key="7">
    <source>
        <dbReference type="Proteomes" id="UP001286313"/>
    </source>
</evidence>
<gene>
    <name evidence="6" type="ORF">Pcinc_018170</name>
</gene>
<feature type="repeat" description="ANK" evidence="3">
    <location>
        <begin position="456"/>
        <end position="488"/>
    </location>
</feature>
<dbReference type="SMART" id="SM00248">
    <property type="entry name" value="ANK"/>
    <property type="match status" value="16"/>
</dbReference>
<dbReference type="PROSITE" id="PS50297">
    <property type="entry name" value="ANK_REP_REGION"/>
    <property type="match status" value="9"/>
</dbReference>
<dbReference type="EMBL" id="JAWQEG010001724">
    <property type="protein sequence ID" value="KAK3877098.1"/>
    <property type="molecule type" value="Genomic_DNA"/>
</dbReference>
<feature type="transmembrane region" description="Helical" evidence="5">
    <location>
        <begin position="954"/>
        <end position="970"/>
    </location>
</feature>
<dbReference type="PRINTS" id="PR01415">
    <property type="entry name" value="ANKYRIN"/>
</dbReference>
<evidence type="ECO:0000256" key="4">
    <source>
        <dbReference type="SAM" id="MobiDB-lite"/>
    </source>
</evidence>
<dbReference type="InterPro" id="IPR002110">
    <property type="entry name" value="Ankyrin_rpt"/>
</dbReference>
<dbReference type="Pfam" id="PF12796">
    <property type="entry name" value="Ank_2"/>
    <property type="match status" value="3"/>
</dbReference>
<feature type="repeat" description="ANK" evidence="3">
    <location>
        <begin position="217"/>
        <end position="250"/>
    </location>
</feature>
<feature type="repeat" description="ANK" evidence="3">
    <location>
        <begin position="150"/>
        <end position="182"/>
    </location>
</feature>
<feature type="transmembrane region" description="Helical" evidence="5">
    <location>
        <begin position="1086"/>
        <end position="1108"/>
    </location>
</feature>
<sequence length="1229" mass="139490">MACQQPGSAADDLERLAMIWEPCDTNNVNSAYTICAHCPQASVKDFKKMTGTGTQKPLLLARMSRMRQKKDKKDKQDTRIVMEDRPHRFLHRPKLERGMSMTSEYQAVTDGVQTRYTEEFLQLVEAKDYQGCKNILEDDSSKAMVRDEETQLTPLHVAAKNGQNDIVELLLANNADCNAQDITKTTPLHKAAAKDHFFCCEALLQCPDIQVNSPNKANDTPLHLAAKEGRYSICKLILKHPSVDINAKNSKGMSPLHLAAQENHPKVIELLLHNGANWNLQDKTFHLPLHYAAQKGFPEACETLMSSLEQADKHKLLKKILKDGKTPLILAAKGGHHRCCIKLTNGNIDARDKEGNTALHYAAIGGFENTMAELLSMGADPNTLNKKGNSPISEAASKRKINCLMLLVEHGAKLDVLNNEHKTILHCAAEKNAEDCLRYLFTEQHMKAQLDEVNSEGCTPLHLAIKRDAVESAELLLEYGASATAHSKNGMTPLHLAAGKGFTGICEKLLANSDVQVSKENDDKATPLHMAAMHGSNDVCQMLIRKGARLTATDKHGRTPLHVAAVKGNANLVRFLSRKGISQKARDDTQSTALHLAASCGSLPACEVLVNSAKATCIEVDHNGQLPLDRAFENNHDEVFKYLLHNLPYKDTHEDRMLILHKYMHTAVKDKRLVVVEAIIDSEWWESGFRGENGHHCHIFRDLVREHPDLAHKAQDKCIQKPSNPCDPDAVTTYKFLFYEDNYHVPKGAATSKLARSPYKSEGEGQGVSRYARKFLTNDLEWKQKHPLTLMIQENCYHLLQHPLTNQWLIHKWRVYMSYIFIALLSMEIISVLSLNIFMNYIDNWAHIEAISSLTREQICHVATMTPRPDVITSPDNNTMTPPTPATESDTGMSSSPGGKVENSTIAQINRIMQKTEVKQRFWAFLLFVTMIIFLQEVNYIWRLRREYLNMEHWFRIMGVFFTIIVITPSSQCDFQYQVREVWQWQCGIVALLVAWMHLINTLNQLPIFSVFMPITGKFLKSFLKVVSYILMLIFVFAFVFHLLLKEHVAFMGIPQAVVKTIVWMLGDLGYDDTFLDDEHPILYPIMVNIIFVIFVTTLGGFIVNLAITQPSEKLDSFRSKATFHRASSRCRLFLRLDVCFPYFQKRRTHGTATDRCRTRFGTPFATRKLLMLDTIEDEKKSEEPLHHLLEKQKNQIDTLIKLQEQQYDDIRELKHQLNALFKVIPNHK</sequence>
<feature type="repeat" description="ANK" evidence="3">
    <location>
        <begin position="354"/>
        <end position="386"/>
    </location>
</feature>
<feature type="compositionally biased region" description="Polar residues" evidence="4">
    <location>
        <begin position="874"/>
        <end position="901"/>
    </location>
</feature>
<evidence type="ECO:0000313" key="6">
    <source>
        <dbReference type="EMBL" id="KAK3877098.1"/>
    </source>
</evidence>
<dbReference type="PANTHER" id="PTHR24198">
    <property type="entry name" value="ANKYRIN REPEAT AND PROTEIN KINASE DOMAIN-CONTAINING PROTEIN"/>
    <property type="match status" value="1"/>
</dbReference>
<dbReference type="Pfam" id="PF13857">
    <property type="entry name" value="Ank_5"/>
    <property type="match status" value="1"/>
</dbReference>
<keyword evidence="2 3" id="KW-0040">ANK repeat</keyword>
<feature type="repeat" description="ANK" evidence="3">
    <location>
        <begin position="251"/>
        <end position="283"/>
    </location>
</feature>
<dbReference type="InterPro" id="IPR036770">
    <property type="entry name" value="Ankyrin_rpt-contain_sf"/>
</dbReference>
<feature type="transmembrane region" description="Helical" evidence="5">
    <location>
        <begin position="816"/>
        <end position="838"/>
    </location>
</feature>
<evidence type="ECO:0000256" key="5">
    <source>
        <dbReference type="SAM" id="Phobius"/>
    </source>
</evidence>
<proteinExistence type="predicted"/>
<protein>
    <recommendedName>
        <fullName evidence="8">Transient receptor potential cation channel subfamily A member 1</fullName>
    </recommendedName>
</protein>
<feature type="repeat" description="ANK" evidence="3">
    <location>
        <begin position="523"/>
        <end position="555"/>
    </location>
</feature>
<feature type="repeat" description="ANK" evidence="3">
    <location>
        <begin position="556"/>
        <end position="588"/>
    </location>
</feature>
<feature type="repeat" description="ANK" evidence="3">
    <location>
        <begin position="489"/>
        <end position="522"/>
    </location>
</feature>
<feature type="transmembrane region" description="Helical" evidence="5">
    <location>
        <begin position="922"/>
        <end position="942"/>
    </location>
</feature>
<feature type="region of interest" description="Disordered" evidence="4">
    <location>
        <begin position="871"/>
        <end position="901"/>
    </location>
</feature>
<feature type="repeat" description="ANK" evidence="3">
    <location>
        <begin position="387"/>
        <end position="419"/>
    </location>
</feature>